<dbReference type="Gene3D" id="3.90.226.10">
    <property type="entry name" value="2-enoyl-CoA Hydratase, Chain A, domain 1"/>
    <property type="match status" value="1"/>
</dbReference>
<proteinExistence type="inferred from homology"/>
<protein>
    <submittedName>
        <fullName evidence="3">Enoyl-CoA hydratase/isomerase family protein</fullName>
    </submittedName>
</protein>
<dbReference type="InterPro" id="IPR018376">
    <property type="entry name" value="Enoyl-CoA_hyd/isom_CS"/>
</dbReference>
<dbReference type="PANTHER" id="PTHR11941">
    <property type="entry name" value="ENOYL-COA HYDRATASE-RELATED"/>
    <property type="match status" value="1"/>
</dbReference>
<evidence type="ECO:0000313" key="3">
    <source>
        <dbReference type="EMBL" id="WGW12881.1"/>
    </source>
</evidence>
<dbReference type="EMBL" id="CP090958">
    <property type="protein sequence ID" value="WGW12881.1"/>
    <property type="molecule type" value="Genomic_DNA"/>
</dbReference>
<gene>
    <name evidence="3" type="ORF">LWF01_03655</name>
</gene>
<dbReference type="Proteomes" id="UP001209083">
    <property type="component" value="Chromosome"/>
</dbReference>
<dbReference type="Pfam" id="PF00378">
    <property type="entry name" value="ECH_1"/>
    <property type="match status" value="1"/>
</dbReference>
<sequence length="268" mass="29089">MIAESSDEVSVHPNLRLRDVGHVRILRIDREEKLGAFSSSLVAAIGTEIVRIRQTPAVRVVVLTGTGRGFVAGADIEEYSHASVEEFEEYQRRSRAVFDDLARLPQATIAAVNGYAFGGGFEIALCCDFILASTTARLGLPEIKLGLFPGGGGPQRLVREVGARWTKELVMTGRTVYPDEALAKGIVTRVHPPEELLEAALEFATVLAGQPRSALRDAKHLIDSGRSQDIETALTADQLALARLFHSEDGQEGIRAFIEKRPAAFGDD</sequence>
<comment type="similarity">
    <text evidence="1 2">Belongs to the enoyl-CoA hydratase/isomerase family.</text>
</comment>
<dbReference type="InterPro" id="IPR029045">
    <property type="entry name" value="ClpP/crotonase-like_dom_sf"/>
</dbReference>
<dbReference type="InterPro" id="IPR001753">
    <property type="entry name" value="Enoyl-CoA_hydra/iso"/>
</dbReference>
<reference evidence="3 4" key="1">
    <citation type="submission" date="2023-05" db="EMBL/GenBank/DDBJ databases">
        <title>Lithophilousrod everest ZFBP1038 complete genpme.</title>
        <authorList>
            <person name="Tian M."/>
        </authorList>
    </citation>
    <scope>NUCLEOTIDE SEQUENCE [LARGE SCALE GENOMIC DNA]</scope>
    <source>
        <strain evidence="3 4">ZFBP1038</strain>
    </source>
</reference>
<organism evidence="3 4">
    <name type="scientific">Saxibacter everestensis</name>
    <dbReference type="NCBI Taxonomy" id="2909229"/>
    <lineage>
        <taxon>Bacteria</taxon>
        <taxon>Bacillati</taxon>
        <taxon>Actinomycetota</taxon>
        <taxon>Actinomycetes</taxon>
        <taxon>Micrococcales</taxon>
        <taxon>Brevibacteriaceae</taxon>
        <taxon>Saxibacter</taxon>
    </lineage>
</organism>
<dbReference type="SUPFAM" id="SSF52096">
    <property type="entry name" value="ClpP/crotonase"/>
    <property type="match status" value="1"/>
</dbReference>
<evidence type="ECO:0000256" key="2">
    <source>
        <dbReference type="RuleBase" id="RU003707"/>
    </source>
</evidence>
<keyword evidence="4" id="KW-1185">Reference proteome</keyword>
<evidence type="ECO:0000256" key="1">
    <source>
        <dbReference type="ARBA" id="ARBA00005254"/>
    </source>
</evidence>
<dbReference type="CDD" id="cd06558">
    <property type="entry name" value="crotonase-like"/>
    <property type="match status" value="1"/>
</dbReference>
<dbReference type="PROSITE" id="PS00166">
    <property type="entry name" value="ENOYL_COA_HYDRATASE"/>
    <property type="match status" value="1"/>
</dbReference>
<evidence type="ECO:0000313" key="4">
    <source>
        <dbReference type="Proteomes" id="UP001209083"/>
    </source>
</evidence>
<name>A0ABY8QXD1_9MICO</name>
<accession>A0ABY8QXD1</accession>
<dbReference type="PANTHER" id="PTHR11941:SF54">
    <property type="entry name" value="ENOYL-COA HYDRATASE, MITOCHONDRIAL"/>
    <property type="match status" value="1"/>
</dbReference>
<dbReference type="RefSeq" id="WP_349639687.1">
    <property type="nucleotide sequence ID" value="NZ_CP090958.1"/>
</dbReference>